<keyword evidence="11" id="KW-0645">Protease</keyword>
<evidence type="ECO:0000256" key="2">
    <source>
        <dbReference type="ARBA" id="ARBA00022729"/>
    </source>
</evidence>
<feature type="domain" description="Peptidase S11 D-alanyl-D-alanine carboxypeptidase A N-terminal" evidence="10">
    <location>
        <begin position="73"/>
        <end position="277"/>
    </location>
</feature>
<reference evidence="12" key="1">
    <citation type="submission" date="2017-04" db="EMBL/GenBank/DDBJ databases">
        <authorList>
            <person name="Varghese N."/>
            <person name="Submissions S."/>
        </authorList>
    </citation>
    <scope>NUCLEOTIDE SEQUENCE [LARGE SCALE GENOMIC DNA]</scope>
    <source>
        <strain evidence="12">DSM 9293</strain>
    </source>
</reference>
<dbReference type="InterPro" id="IPR018044">
    <property type="entry name" value="Peptidase_S11"/>
</dbReference>
<evidence type="ECO:0000256" key="4">
    <source>
        <dbReference type="ARBA" id="ARBA00022960"/>
    </source>
</evidence>
<evidence type="ECO:0000259" key="10">
    <source>
        <dbReference type="Pfam" id="PF00768"/>
    </source>
</evidence>
<keyword evidence="4" id="KW-0133">Cell shape</keyword>
<keyword evidence="11" id="KW-0121">Carboxypeptidase</keyword>
<evidence type="ECO:0000256" key="7">
    <source>
        <dbReference type="PIRSR" id="PIRSR618044-1"/>
    </source>
</evidence>
<sequence length="325" mass="35520">MISQSKHRKSASSKPWGAAFLAFLLIVSAWINQEFFSHPAIHDVSAASKQAHTIKTLYTVVPGPQKTPALPFKIGESSGILWNLNTHQLLWQLHPHTPGPLASTTKLMTIYLVLHHLPLNRVITISPQAAATTGSDIYMAPGEHFTVKQLLYGLMLASANDASVALAENLAGSRAAFIQEMNQEAKALGMNGTHYADPDGLSPKSVGTAWDLSIIAEQDLRNPLFRRIVDTKITALPHNPVVRNLNGLLFIDPSVIGIKTGWTTQAGFNLVFAATRNIDGHPVTLLGVILHAQYGFPPEYQDAEKILNWGFQQVALQMSPPRHDI</sequence>
<evidence type="ECO:0000256" key="9">
    <source>
        <dbReference type="RuleBase" id="RU004016"/>
    </source>
</evidence>
<feature type="active site" evidence="7">
    <location>
        <position position="158"/>
    </location>
</feature>
<comment type="similarity">
    <text evidence="1 9">Belongs to the peptidase S11 family.</text>
</comment>
<keyword evidence="2" id="KW-0732">Signal</keyword>
<proteinExistence type="inferred from homology"/>
<organism evidence="11 12">
    <name type="scientific">Sulfobacillus thermosulfidooxidans (strain DSM 9293 / VKM B-1269 / AT-1)</name>
    <dbReference type="NCBI Taxonomy" id="929705"/>
    <lineage>
        <taxon>Bacteria</taxon>
        <taxon>Bacillati</taxon>
        <taxon>Bacillota</taxon>
        <taxon>Clostridia</taxon>
        <taxon>Eubacteriales</taxon>
        <taxon>Clostridiales Family XVII. Incertae Sedis</taxon>
        <taxon>Sulfobacillus</taxon>
    </lineage>
</organism>
<dbReference type="GO" id="GO:0071555">
    <property type="term" value="P:cell wall organization"/>
    <property type="evidence" value="ECO:0007669"/>
    <property type="project" value="UniProtKB-KW"/>
</dbReference>
<dbReference type="EMBL" id="FWWY01000001">
    <property type="protein sequence ID" value="SMC05083.1"/>
    <property type="molecule type" value="Genomic_DNA"/>
</dbReference>
<dbReference type="InterPro" id="IPR012338">
    <property type="entry name" value="Beta-lactam/transpept-like"/>
</dbReference>
<evidence type="ECO:0000256" key="8">
    <source>
        <dbReference type="PIRSR" id="PIRSR618044-2"/>
    </source>
</evidence>
<dbReference type="GO" id="GO:0008360">
    <property type="term" value="P:regulation of cell shape"/>
    <property type="evidence" value="ECO:0007669"/>
    <property type="project" value="UniProtKB-KW"/>
</dbReference>
<dbReference type="GO" id="GO:0006508">
    <property type="term" value="P:proteolysis"/>
    <property type="evidence" value="ECO:0007669"/>
    <property type="project" value="InterPro"/>
</dbReference>
<keyword evidence="12" id="KW-1185">Reference proteome</keyword>
<dbReference type="STRING" id="28034.BFX07_14960"/>
<evidence type="ECO:0000313" key="12">
    <source>
        <dbReference type="Proteomes" id="UP000192660"/>
    </source>
</evidence>
<gene>
    <name evidence="11" type="ORF">SAMN00768000_2016</name>
</gene>
<accession>A0A1W1WH77</accession>
<dbReference type="Gene3D" id="3.40.710.10">
    <property type="entry name" value="DD-peptidase/beta-lactamase superfamily"/>
    <property type="match status" value="1"/>
</dbReference>
<dbReference type="OrthoDB" id="9791132at2"/>
<dbReference type="RefSeq" id="WP_084661473.1">
    <property type="nucleotide sequence ID" value="NZ_FWWY01000001.1"/>
</dbReference>
<keyword evidence="5" id="KW-0573">Peptidoglycan synthesis</keyword>
<evidence type="ECO:0000256" key="5">
    <source>
        <dbReference type="ARBA" id="ARBA00022984"/>
    </source>
</evidence>
<feature type="binding site" evidence="8">
    <location>
        <position position="259"/>
    </location>
    <ligand>
        <name>substrate</name>
    </ligand>
</feature>
<name>A0A1W1WH77_SULTA</name>
<feature type="active site" description="Acyl-ester intermediate" evidence="7">
    <location>
        <position position="103"/>
    </location>
</feature>
<dbReference type="AlphaFoldDB" id="A0A1W1WH77"/>
<keyword evidence="6" id="KW-0961">Cell wall biogenesis/degradation</keyword>
<dbReference type="Pfam" id="PF00768">
    <property type="entry name" value="Peptidase_S11"/>
    <property type="match status" value="1"/>
</dbReference>
<evidence type="ECO:0000256" key="1">
    <source>
        <dbReference type="ARBA" id="ARBA00007164"/>
    </source>
</evidence>
<dbReference type="SUPFAM" id="SSF56601">
    <property type="entry name" value="beta-lactamase/transpeptidase-like"/>
    <property type="match status" value="1"/>
</dbReference>
<dbReference type="PRINTS" id="PR00725">
    <property type="entry name" value="DADACBPTASE1"/>
</dbReference>
<dbReference type="PANTHER" id="PTHR21581:SF33">
    <property type="entry name" value="D-ALANYL-D-ALANINE CARBOXYPEPTIDASE DACB"/>
    <property type="match status" value="1"/>
</dbReference>
<feature type="active site" description="Proton acceptor" evidence="7">
    <location>
        <position position="106"/>
    </location>
</feature>
<protein>
    <submittedName>
        <fullName evidence="11">D-alanyl-D-alanine carboxypeptidase</fullName>
    </submittedName>
</protein>
<evidence type="ECO:0000256" key="6">
    <source>
        <dbReference type="ARBA" id="ARBA00023316"/>
    </source>
</evidence>
<evidence type="ECO:0000313" key="11">
    <source>
        <dbReference type="EMBL" id="SMC05083.1"/>
    </source>
</evidence>
<dbReference type="InterPro" id="IPR001967">
    <property type="entry name" value="Peptidase_S11_N"/>
</dbReference>
<keyword evidence="3" id="KW-0378">Hydrolase</keyword>
<evidence type="ECO:0000256" key="3">
    <source>
        <dbReference type="ARBA" id="ARBA00022801"/>
    </source>
</evidence>
<dbReference type="GO" id="GO:0009002">
    <property type="term" value="F:serine-type D-Ala-D-Ala carboxypeptidase activity"/>
    <property type="evidence" value="ECO:0007669"/>
    <property type="project" value="InterPro"/>
</dbReference>
<dbReference type="Proteomes" id="UP000192660">
    <property type="component" value="Unassembled WGS sequence"/>
</dbReference>
<dbReference type="PANTHER" id="PTHR21581">
    <property type="entry name" value="D-ALANYL-D-ALANINE CARBOXYPEPTIDASE"/>
    <property type="match status" value="1"/>
</dbReference>
<dbReference type="GO" id="GO:0009252">
    <property type="term" value="P:peptidoglycan biosynthetic process"/>
    <property type="evidence" value="ECO:0007669"/>
    <property type="project" value="UniProtKB-KW"/>
</dbReference>